<proteinExistence type="predicted"/>
<dbReference type="AlphaFoldDB" id="A0AA39W9N2"/>
<evidence type="ECO:0000313" key="2">
    <source>
        <dbReference type="EMBL" id="KAK0609747.1"/>
    </source>
</evidence>
<dbReference type="Proteomes" id="UP001174934">
    <property type="component" value="Unassembled WGS sequence"/>
</dbReference>
<keyword evidence="1" id="KW-0812">Transmembrane</keyword>
<comment type="caution">
    <text evidence="2">The sequence shown here is derived from an EMBL/GenBank/DDBJ whole genome shotgun (WGS) entry which is preliminary data.</text>
</comment>
<reference evidence="2" key="1">
    <citation type="submission" date="2023-06" db="EMBL/GenBank/DDBJ databases">
        <title>Genome-scale phylogeny and comparative genomics of the fungal order Sordariales.</title>
        <authorList>
            <consortium name="Lawrence Berkeley National Laboratory"/>
            <person name="Hensen N."/>
            <person name="Bonometti L."/>
            <person name="Westerberg I."/>
            <person name="Brannstrom I.O."/>
            <person name="Guillou S."/>
            <person name="Cros-Aarteil S."/>
            <person name="Calhoun S."/>
            <person name="Haridas S."/>
            <person name="Kuo A."/>
            <person name="Mondo S."/>
            <person name="Pangilinan J."/>
            <person name="Riley R."/>
            <person name="LaButti K."/>
            <person name="Andreopoulos B."/>
            <person name="Lipzen A."/>
            <person name="Chen C."/>
            <person name="Yanf M."/>
            <person name="Daum C."/>
            <person name="Ng V."/>
            <person name="Clum A."/>
            <person name="Steindorff A."/>
            <person name="Ohm R."/>
            <person name="Martin F."/>
            <person name="Silar P."/>
            <person name="Natvig D."/>
            <person name="Lalanne C."/>
            <person name="Gautier V."/>
            <person name="Ament-velasquez S.L."/>
            <person name="Kruys A."/>
            <person name="Hutchinson M.I."/>
            <person name="Powell A.J."/>
            <person name="Barry K."/>
            <person name="Miller A.N."/>
            <person name="Grigoriev I.V."/>
            <person name="Debuchy R."/>
            <person name="Gladieux P."/>
            <person name="Thoren M.H."/>
            <person name="Johannesson H."/>
        </authorList>
    </citation>
    <scope>NUCLEOTIDE SEQUENCE</scope>
    <source>
        <strain evidence="2">SMH3391-2</strain>
    </source>
</reference>
<evidence type="ECO:0000313" key="3">
    <source>
        <dbReference type="Proteomes" id="UP001174934"/>
    </source>
</evidence>
<organism evidence="2 3">
    <name type="scientific">Bombardia bombarda</name>
    <dbReference type="NCBI Taxonomy" id="252184"/>
    <lineage>
        <taxon>Eukaryota</taxon>
        <taxon>Fungi</taxon>
        <taxon>Dikarya</taxon>
        <taxon>Ascomycota</taxon>
        <taxon>Pezizomycotina</taxon>
        <taxon>Sordariomycetes</taxon>
        <taxon>Sordariomycetidae</taxon>
        <taxon>Sordariales</taxon>
        <taxon>Lasiosphaeriaceae</taxon>
        <taxon>Bombardia</taxon>
    </lineage>
</organism>
<sequence length="201" mass="22879">MGDIGEHGFGISGRNSIPWDGGSLRDSLRTAFTSAKHLVSSNNTLDRLFTAKNITRIGGLNIIWTGNLANHLQVSTNNPLFPAAFLEETLRTLALLFPQNDPKTRHWIATVLPTDTAKSLDPMMLKCGSLRSQDRRFGAFHFWHDRLVILKQVFDDAKPQSLSQWWWDRRNSVQWYTFWVAALVFLFTIFFGVVQSIEGDL</sequence>
<gene>
    <name evidence="2" type="ORF">B0T17DRAFT_594016</name>
</gene>
<protein>
    <submittedName>
        <fullName evidence="2">Uncharacterized protein</fullName>
    </submittedName>
</protein>
<dbReference type="EMBL" id="JAULSR010000012">
    <property type="protein sequence ID" value="KAK0609747.1"/>
    <property type="molecule type" value="Genomic_DNA"/>
</dbReference>
<evidence type="ECO:0000256" key="1">
    <source>
        <dbReference type="SAM" id="Phobius"/>
    </source>
</evidence>
<keyword evidence="1" id="KW-1133">Transmembrane helix</keyword>
<keyword evidence="3" id="KW-1185">Reference proteome</keyword>
<feature type="transmembrane region" description="Helical" evidence="1">
    <location>
        <begin position="176"/>
        <end position="197"/>
    </location>
</feature>
<name>A0AA39W9N2_9PEZI</name>
<keyword evidence="1" id="KW-0472">Membrane</keyword>
<accession>A0AA39W9N2</accession>